<protein>
    <submittedName>
        <fullName evidence="1">Uncharacterized protein</fullName>
    </submittedName>
</protein>
<dbReference type="EMBL" id="JBHSDS010000001">
    <property type="protein sequence ID" value="MFC4356351.1"/>
    <property type="molecule type" value="Genomic_DNA"/>
</dbReference>
<sequence>MTTTERHDGRRLVAGRLADAGVETIPTIERHDGRGFIRAHIADAGVGTTERHDAEPVHRLGTR</sequence>
<proteinExistence type="predicted"/>
<evidence type="ECO:0000313" key="1">
    <source>
        <dbReference type="EMBL" id="MFC4356351.1"/>
    </source>
</evidence>
<dbReference type="RefSeq" id="WP_267624706.1">
    <property type="nucleotide sequence ID" value="NZ_JAODIW010000010.1"/>
</dbReference>
<name>A0ABD5P630_9EURY</name>
<reference evidence="1 2" key="1">
    <citation type="journal article" date="2019" name="Int. J. Syst. Evol. Microbiol.">
        <title>The Global Catalogue of Microorganisms (GCM) 10K type strain sequencing project: providing services to taxonomists for standard genome sequencing and annotation.</title>
        <authorList>
            <consortium name="The Broad Institute Genomics Platform"/>
            <consortium name="The Broad Institute Genome Sequencing Center for Infectious Disease"/>
            <person name="Wu L."/>
            <person name="Ma J."/>
        </authorList>
    </citation>
    <scope>NUCLEOTIDE SEQUENCE [LARGE SCALE GENOMIC DNA]</scope>
    <source>
        <strain evidence="1 2">CGMCC 1.12553</strain>
    </source>
</reference>
<evidence type="ECO:0000313" key="2">
    <source>
        <dbReference type="Proteomes" id="UP001595921"/>
    </source>
</evidence>
<gene>
    <name evidence="1" type="ORF">ACFO0N_00140</name>
</gene>
<dbReference type="Proteomes" id="UP001595921">
    <property type="component" value="Unassembled WGS sequence"/>
</dbReference>
<organism evidence="1 2">
    <name type="scientific">Halobium salinum</name>
    <dbReference type="NCBI Taxonomy" id="1364940"/>
    <lineage>
        <taxon>Archaea</taxon>
        <taxon>Methanobacteriati</taxon>
        <taxon>Methanobacteriota</taxon>
        <taxon>Stenosarchaea group</taxon>
        <taxon>Halobacteria</taxon>
        <taxon>Halobacteriales</taxon>
        <taxon>Haloferacaceae</taxon>
        <taxon>Halobium</taxon>
    </lineage>
</organism>
<keyword evidence="2" id="KW-1185">Reference proteome</keyword>
<comment type="caution">
    <text evidence="1">The sequence shown here is derived from an EMBL/GenBank/DDBJ whole genome shotgun (WGS) entry which is preliminary data.</text>
</comment>
<dbReference type="AlphaFoldDB" id="A0ABD5P630"/>
<accession>A0ABD5P630</accession>